<dbReference type="SUPFAM" id="SSF52540">
    <property type="entry name" value="P-loop containing nucleoside triphosphate hydrolases"/>
    <property type="match status" value="1"/>
</dbReference>
<organism evidence="1 2">
    <name type="scientific">Aeromonas phage Ahp1</name>
    <dbReference type="NCBI Taxonomy" id="1747286"/>
    <lineage>
        <taxon>Viruses</taxon>
        <taxon>Duplodnaviria</taxon>
        <taxon>Heunggongvirae</taxon>
        <taxon>Uroviricota</taxon>
        <taxon>Caudoviricetes</taxon>
        <taxon>Autographivirales</taxon>
        <taxon>Autonotataviridae</taxon>
        <taxon>Melnykvirinae</taxon>
        <taxon>Ahphunavirus</taxon>
        <taxon>Ahphunavirus Ahp1</taxon>
    </lineage>
</organism>
<accession>A0A1S5Q8D9</accession>
<dbReference type="EMBL" id="KT949345">
    <property type="protein sequence ID" value="ALP47746.1"/>
    <property type="molecule type" value="Genomic_DNA"/>
</dbReference>
<keyword evidence="1" id="KW-0547">Nucleotide-binding</keyword>
<protein>
    <submittedName>
        <fullName evidence="1">Putative ATP-binding protein</fullName>
    </submittedName>
</protein>
<evidence type="ECO:0000313" key="1">
    <source>
        <dbReference type="EMBL" id="ALP47746.1"/>
    </source>
</evidence>
<evidence type="ECO:0000313" key="2">
    <source>
        <dbReference type="Proteomes" id="UP000230040"/>
    </source>
</evidence>
<dbReference type="GO" id="GO:0005524">
    <property type="term" value="F:ATP binding"/>
    <property type="evidence" value="ECO:0007669"/>
    <property type="project" value="UniProtKB-KW"/>
</dbReference>
<dbReference type="Proteomes" id="UP000230040">
    <property type="component" value="Segment"/>
</dbReference>
<name>A0A1S5Q8D9_9CAUD</name>
<proteinExistence type="predicted"/>
<reference evidence="1 2" key="1">
    <citation type="journal article" date="2016" name="PLoS ONE">
        <title>Genomic Characterization of the Novel Aeromonas hydrophila Phage Ahp1 Suggests the Derivation of a New Subgroup from phiKMV-Like Family.</title>
        <authorList>
            <person name="Wang J.B."/>
            <person name="Lin N.T."/>
            <person name="Tseng Y.H."/>
            <person name="Weng S.F."/>
        </authorList>
    </citation>
    <scope>NUCLEOTIDE SEQUENCE [LARGE SCALE GENOMIC DNA]</scope>
</reference>
<sequence length="214" mass="24144">MSIAILFNGPAGSGKDTLAKLLVAKLNVWHRNEPRRRANHREFKEALFSMALALSGLTKAEWDYLYHRERKELPTPALGGYSPRGFLIHISESIIKPMYGEGEFGKRARKATVDNPGHYHVFSDSGFLSEAVALTYLHHVVVFRLFREGFTFEGDSRNYIDPAAAGQFDIVVRDIVLEDGQPHKAVEEVMNAVCEDYRKRMARVRSAVEGALHD</sequence>
<dbReference type="InterPro" id="IPR027417">
    <property type="entry name" value="P-loop_NTPase"/>
</dbReference>
<keyword evidence="2" id="KW-1185">Reference proteome</keyword>
<gene>
    <name evidence="1" type="ORF">Ahp1_27</name>
</gene>
<keyword evidence="1" id="KW-0067">ATP-binding</keyword>